<comment type="similarity">
    <text evidence="1">Belongs to the thioredoxin family. DsbA subfamily.</text>
</comment>
<evidence type="ECO:0000256" key="4">
    <source>
        <dbReference type="ARBA" id="ARBA00023157"/>
    </source>
</evidence>
<evidence type="ECO:0000256" key="5">
    <source>
        <dbReference type="ARBA" id="ARBA00023284"/>
    </source>
</evidence>
<dbReference type="InterPro" id="IPR023205">
    <property type="entry name" value="DsbA/DsbL"/>
</dbReference>
<protein>
    <recommendedName>
        <fullName evidence="2">Thiol:disulfide interchange protein DsbA</fullName>
    </recommendedName>
</protein>
<evidence type="ECO:0000256" key="2">
    <source>
        <dbReference type="ARBA" id="ARBA00013831"/>
    </source>
</evidence>
<keyword evidence="5" id="KW-0676">Redox-active center</keyword>
<dbReference type="PANTHER" id="PTHR35891:SF2">
    <property type="entry name" value="THIOL:DISULFIDE INTERCHANGE PROTEIN DSBA"/>
    <property type="match status" value="1"/>
</dbReference>
<organism evidence="7">
    <name type="scientific">Streptomyces sp. NBC_00060</name>
    <dbReference type="NCBI Taxonomy" id="2975636"/>
    <lineage>
        <taxon>Bacteria</taxon>
        <taxon>Bacillati</taxon>
        <taxon>Actinomycetota</taxon>
        <taxon>Actinomycetes</taxon>
        <taxon>Kitasatosporales</taxon>
        <taxon>Streptomycetaceae</taxon>
        <taxon>Streptomyces</taxon>
    </lineage>
</organism>
<proteinExistence type="inferred from homology"/>
<dbReference type="EMBL" id="CP108253">
    <property type="protein sequence ID" value="WTU38768.1"/>
    <property type="molecule type" value="Genomic_DNA"/>
</dbReference>
<dbReference type="PIRSF" id="PIRSF001488">
    <property type="entry name" value="Tdi_protein"/>
    <property type="match status" value="1"/>
</dbReference>
<evidence type="ECO:0000259" key="6">
    <source>
        <dbReference type="Pfam" id="PF01323"/>
    </source>
</evidence>
<evidence type="ECO:0000313" key="7">
    <source>
        <dbReference type="EMBL" id="WTU38768.1"/>
    </source>
</evidence>
<dbReference type="CDD" id="cd03019">
    <property type="entry name" value="DsbA_DsbA"/>
    <property type="match status" value="1"/>
</dbReference>
<evidence type="ECO:0000256" key="1">
    <source>
        <dbReference type="ARBA" id="ARBA00005791"/>
    </source>
</evidence>
<accession>A0AAU2GUM3</accession>
<sequence length="188" mass="20629">MADEIPTGGQYVELSPPAPRTTAGTVEVWEFFWYGDPHSYAIEPTVRRWAGRQTGVTFVRAPAPFGGPWDAHARLHFALEALAHADTETMRAVYEAVQHEGKRLAEPDEQADFLARLGVDRARYLAVLNSFGVQGQLAAAKAQARRAGVQGVPTFLVNGKYRTDLKTAGSPADLVRVVERLVAMARTR</sequence>
<dbReference type="InterPro" id="IPR050824">
    <property type="entry name" value="Thiol_disulfide_DsbA"/>
</dbReference>
<feature type="domain" description="DSBA-like thioredoxin" evidence="6">
    <location>
        <begin position="30"/>
        <end position="164"/>
    </location>
</feature>
<dbReference type="InterPro" id="IPR036249">
    <property type="entry name" value="Thioredoxin-like_sf"/>
</dbReference>
<keyword evidence="4" id="KW-1015">Disulfide bond</keyword>
<dbReference type="GO" id="GO:0016491">
    <property type="term" value="F:oxidoreductase activity"/>
    <property type="evidence" value="ECO:0007669"/>
    <property type="project" value="InterPro"/>
</dbReference>
<reference evidence="7" key="1">
    <citation type="submission" date="2022-10" db="EMBL/GenBank/DDBJ databases">
        <title>The complete genomes of actinobacterial strains from the NBC collection.</title>
        <authorList>
            <person name="Joergensen T.S."/>
            <person name="Alvarez Arevalo M."/>
            <person name="Sterndorff E.B."/>
            <person name="Faurdal D."/>
            <person name="Vuksanovic O."/>
            <person name="Mourched A.-S."/>
            <person name="Charusanti P."/>
            <person name="Shaw S."/>
            <person name="Blin K."/>
            <person name="Weber T."/>
        </authorList>
    </citation>
    <scope>NUCLEOTIDE SEQUENCE</scope>
    <source>
        <strain evidence="7">NBC_00060</strain>
    </source>
</reference>
<dbReference type="InterPro" id="IPR001853">
    <property type="entry name" value="DSBA-like_thioredoxin_dom"/>
</dbReference>
<evidence type="ECO:0000256" key="3">
    <source>
        <dbReference type="ARBA" id="ARBA00022729"/>
    </source>
</evidence>
<keyword evidence="3" id="KW-0732">Signal</keyword>
<gene>
    <name evidence="7" type="ORF">OHV25_03890</name>
</gene>
<dbReference type="Gene3D" id="3.40.30.10">
    <property type="entry name" value="Glutaredoxin"/>
    <property type="match status" value="1"/>
</dbReference>
<dbReference type="PANTHER" id="PTHR35891">
    <property type="entry name" value="THIOL:DISULFIDE INTERCHANGE PROTEIN DSBA"/>
    <property type="match status" value="1"/>
</dbReference>
<name>A0AAU2GUM3_9ACTN</name>
<dbReference type="SUPFAM" id="SSF52833">
    <property type="entry name" value="Thioredoxin-like"/>
    <property type="match status" value="1"/>
</dbReference>
<dbReference type="Pfam" id="PF01323">
    <property type="entry name" value="DSBA"/>
    <property type="match status" value="1"/>
</dbReference>
<dbReference type="AlphaFoldDB" id="A0AAU2GUM3"/>